<evidence type="ECO:0000313" key="2">
    <source>
        <dbReference type="Proteomes" id="UP000288012"/>
    </source>
</evidence>
<dbReference type="Gene3D" id="1.10.238.160">
    <property type="match status" value="1"/>
</dbReference>
<dbReference type="RefSeq" id="WP_127111526.1">
    <property type="nucleotide sequence ID" value="NZ_RZGR01000040.1"/>
</dbReference>
<dbReference type="AlphaFoldDB" id="A0A433JH75"/>
<gene>
    <name evidence="1" type="ORF">EKM59_10475</name>
</gene>
<sequence>MQSVNNLISQQILFINDIEIIIGKDRLTLRRWWTDGKFPKPVKLHGRTLAWHKEVIEEWITQNMKKI</sequence>
<dbReference type="EMBL" id="RZGR01000040">
    <property type="protein sequence ID" value="RUQ81529.1"/>
    <property type="molecule type" value="Genomic_DNA"/>
</dbReference>
<name>A0A433JH75_9GAMM</name>
<dbReference type="InterPro" id="IPR010260">
    <property type="entry name" value="AlpA"/>
</dbReference>
<proteinExistence type="predicted"/>
<comment type="caution">
    <text evidence="1">The sequence shown here is derived from an EMBL/GenBank/DDBJ whole genome shotgun (WGS) entry which is preliminary data.</text>
</comment>
<evidence type="ECO:0000313" key="1">
    <source>
        <dbReference type="EMBL" id="RUQ81529.1"/>
    </source>
</evidence>
<accession>A0A433JH75</accession>
<dbReference type="Pfam" id="PF05930">
    <property type="entry name" value="Phage_AlpA"/>
    <property type="match status" value="1"/>
</dbReference>
<protein>
    <submittedName>
        <fullName evidence="1">AlpA family phage regulatory protein</fullName>
    </submittedName>
</protein>
<organism evidence="1 2">
    <name type="scientific">Legionella septentrionalis</name>
    <dbReference type="NCBI Taxonomy" id="2498109"/>
    <lineage>
        <taxon>Bacteria</taxon>
        <taxon>Pseudomonadati</taxon>
        <taxon>Pseudomonadota</taxon>
        <taxon>Gammaproteobacteria</taxon>
        <taxon>Legionellales</taxon>
        <taxon>Legionellaceae</taxon>
        <taxon>Legionella</taxon>
    </lineage>
</organism>
<keyword evidence="2" id="KW-1185">Reference proteome</keyword>
<reference evidence="1 2" key="1">
    <citation type="submission" date="2018-12" db="EMBL/GenBank/DDBJ databases">
        <title>Legionella sp,whole genome shotgun sequence.</title>
        <authorList>
            <person name="Wu H."/>
        </authorList>
    </citation>
    <scope>NUCLEOTIDE SEQUENCE [LARGE SCALE GENOMIC DNA]</scope>
    <source>
        <strain evidence="2">km714</strain>
    </source>
</reference>
<dbReference type="Proteomes" id="UP000288012">
    <property type="component" value="Unassembled WGS sequence"/>
</dbReference>